<organism evidence="1 2">
    <name type="scientific">Entomophthora muscae</name>
    <dbReference type="NCBI Taxonomy" id="34485"/>
    <lineage>
        <taxon>Eukaryota</taxon>
        <taxon>Fungi</taxon>
        <taxon>Fungi incertae sedis</taxon>
        <taxon>Zoopagomycota</taxon>
        <taxon>Entomophthoromycotina</taxon>
        <taxon>Entomophthoromycetes</taxon>
        <taxon>Entomophthorales</taxon>
        <taxon>Entomophthoraceae</taxon>
        <taxon>Entomophthora</taxon>
    </lineage>
</organism>
<evidence type="ECO:0000313" key="2">
    <source>
        <dbReference type="Proteomes" id="UP001165960"/>
    </source>
</evidence>
<reference evidence="1" key="1">
    <citation type="submission" date="2022-04" db="EMBL/GenBank/DDBJ databases">
        <title>Genome of the entomopathogenic fungus Entomophthora muscae.</title>
        <authorList>
            <person name="Elya C."/>
            <person name="Lovett B.R."/>
            <person name="Lee E."/>
            <person name="Macias A.M."/>
            <person name="Hajek A.E."/>
            <person name="De Bivort B.L."/>
            <person name="Kasson M.T."/>
            <person name="De Fine Licht H.H."/>
            <person name="Stajich J.E."/>
        </authorList>
    </citation>
    <scope>NUCLEOTIDE SEQUENCE</scope>
    <source>
        <strain evidence="1">Berkeley</strain>
    </source>
</reference>
<gene>
    <name evidence="1" type="ORF">DSO57_1032162</name>
</gene>
<sequence length="814" mass="89335">MDSSADFITSSESERVPILNASNSSNPKRSYGSRNVEALQIPSGQESSAITWEHYEELPRTNDFTTEERNDAARFATYHPFKKWIIGIISLEGFRTARLAFQSVGVIYGDIGTSPLYVFSAIFSDTPAPTDVEVFGALSLAIWSLFLIFIVKYVVIVLCADDNGEGGTFALYSLICRYCDIVARGSKSTSDLALTHYNTDDFGFGVPCSPRNHNVPLHAKVRRYVNESLTLQGILLLTVLFGTSLVMGDGVLTPAVSVLSAVEGVKIAFPLMEPFVVPVTVGIIFGLFMSQSMGTNRVAKLFAPVIVLWLSCLAAIGVYNISQYPAIIKAVSPVYAYRYFVIRGWSGWTSLGGILLTISGVEALFADLGHFNRTSIRLSATTMVLPALLLTYMGQAAQIVLNPHIVDSVFWKSIPKPVYWPMLVVATCAAVVASQAMVSAAFSIVHQAMALGCFPKIRVVHTSRKIHGQVFVPEISWLLMTLSIGLVITFQESKSLTAAYGLASCLLMFLTTCLISLVMVVVWKVRLLFVIIFFIVFAAIDLAFLSSTFLKITSGGWIPLAFALVFSSIMNLWRWANDLKYYKIKDVQVPLNSLLYDPAYGSLEPETDSPSWLLKAGEDSQPVARVPGLALFYSEADTDVPAVFTHTLNCFSSVPEMVVFVTVRVVVVPSVLPKERFLVTRLPISGFYRCVARYGYMDMVEDGDSFVKSMIRELEANTLKAINAASRGQVASPKSPSKAKVNVLNRELDLLRTAPRHGVTFVLGKSLCSASAESGLFRRAALNYAFHFLANNDRSFCLTTPPEKTIQVGIPLQI</sequence>
<accession>A0ACC2SPR3</accession>
<dbReference type="Proteomes" id="UP001165960">
    <property type="component" value="Unassembled WGS sequence"/>
</dbReference>
<comment type="caution">
    <text evidence="1">The sequence shown here is derived from an EMBL/GenBank/DDBJ whole genome shotgun (WGS) entry which is preliminary data.</text>
</comment>
<proteinExistence type="predicted"/>
<keyword evidence="2" id="KW-1185">Reference proteome</keyword>
<dbReference type="EMBL" id="QTSX02004499">
    <property type="protein sequence ID" value="KAJ9064280.1"/>
    <property type="molecule type" value="Genomic_DNA"/>
</dbReference>
<evidence type="ECO:0000313" key="1">
    <source>
        <dbReference type="EMBL" id="KAJ9064280.1"/>
    </source>
</evidence>
<name>A0ACC2SPR3_9FUNG</name>
<protein>
    <submittedName>
        <fullName evidence="1">Uncharacterized protein</fullName>
    </submittedName>
</protein>